<gene>
    <name evidence="1" type="ORF">FWK35_00012088</name>
</gene>
<evidence type="ECO:0000313" key="2">
    <source>
        <dbReference type="Proteomes" id="UP000478052"/>
    </source>
</evidence>
<protein>
    <submittedName>
        <fullName evidence="1">Uncharacterized protein</fullName>
    </submittedName>
</protein>
<dbReference type="Proteomes" id="UP000478052">
    <property type="component" value="Unassembled WGS sequence"/>
</dbReference>
<evidence type="ECO:0000313" key="1">
    <source>
        <dbReference type="EMBL" id="KAF0758073.1"/>
    </source>
</evidence>
<keyword evidence="2" id="KW-1185">Reference proteome</keyword>
<dbReference type="AlphaFoldDB" id="A0A6G0YLL4"/>
<dbReference type="EMBL" id="VUJU01003387">
    <property type="protein sequence ID" value="KAF0758073.1"/>
    <property type="molecule type" value="Genomic_DNA"/>
</dbReference>
<reference evidence="1 2" key="1">
    <citation type="submission" date="2019-08" db="EMBL/GenBank/DDBJ databases">
        <title>Whole genome of Aphis craccivora.</title>
        <authorList>
            <person name="Voronova N.V."/>
            <person name="Shulinski R.S."/>
            <person name="Bandarenka Y.V."/>
            <person name="Zhorov D.G."/>
            <person name="Warner D."/>
        </authorList>
    </citation>
    <scope>NUCLEOTIDE SEQUENCE [LARGE SCALE GENOMIC DNA]</scope>
    <source>
        <strain evidence="1">180601</strain>
        <tissue evidence="1">Whole Body</tissue>
    </source>
</reference>
<sequence>MRLCSEILCSYAVVDSHHLERVQRRSLYHPQLLCSKYTILLMTSHQYCANLALLPSLTGVFKT</sequence>
<organism evidence="1 2">
    <name type="scientific">Aphis craccivora</name>
    <name type="common">Cowpea aphid</name>
    <dbReference type="NCBI Taxonomy" id="307492"/>
    <lineage>
        <taxon>Eukaryota</taxon>
        <taxon>Metazoa</taxon>
        <taxon>Ecdysozoa</taxon>
        <taxon>Arthropoda</taxon>
        <taxon>Hexapoda</taxon>
        <taxon>Insecta</taxon>
        <taxon>Pterygota</taxon>
        <taxon>Neoptera</taxon>
        <taxon>Paraneoptera</taxon>
        <taxon>Hemiptera</taxon>
        <taxon>Sternorrhyncha</taxon>
        <taxon>Aphidomorpha</taxon>
        <taxon>Aphidoidea</taxon>
        <taxon>Aphididae</taxon>
        <taxon>Aphidini</taxon>
        <taxon>Aphis</taxon>
        <taxon>Aphis</taxon>
    </lineage>
</organism>
<proteinExistence type="predicted"/>
<name>A0A6G0YLL4_APHCR</name>
<accession>A0A6G0YLL4</accession>
<comment type="caution">
    <text evidence="1">The sequence shown here is derived from an EMBL/GenBank/DDBJ whole genome shotgun (WGS) entry which is preliminary data.</text>
</comment>